<dbReference type="Proteomes" id="UP001602245">
    <property type="component" value="Unassembled WGS sequence"/>
</dbReference>
<keyword evidence="2" id="KW-1185">Reference proteome</keyword>
<reference evidence="1 2" key="1">
    <citation type="submission" date="2024-10" db="EMBL/GenBank/DDBJ databases">
        <title>The Natural Products Discovery Center: Release of the First 8490 Sequenced Strains for Exploring Actinobacteria Biosynthetic Diversity.</title>
        <authorList>
            <person name="Kalkreuter E."/>
            <person name="Kautsar S.A."/>
            <person name="Yang D."/>
            <person name="Bader C.D."/>
            <person name="Teijaro C.N."/>
            <person name="Fluegel L."/>
            <person name="Davis C.M."/>
            <person name="Simpson J.R."/>
            <person name="Lauterbach L."/>
            <person name="Steele A.D."/>
            <person name="Gui C."/>
            <person name="Meng S."/>
            <person name="Li G."/>
            <person name="Viehrig K."/>
            <person name="Ye F."/>
            <person name="Su P."/>
            <person name="Kiefer A.F."/>
            <person name="Nichols A."/>
            <person name="Cepeda A.J."/>
            <person name="Yan W."/>
            <person name="Fan B."/>
            <person name="Jiang Y."/>
            <person name="Adhikari A."/>
            <person name="Zheng C.-J."/>
            <person name="Schuster L."/>
            <person name="Cowan T.M."/>
            <person name="Smanski M.J."/>
            <person name="Chevrette M.G."/>
            <person name="De Carvalho L.P.S."/>
            <person name="Shen B."/>
        </authorList>
    </citation>
    <scope>NUCLEOTIDE SEQUENCE [LARGE SCALE GENOMIC DNA]</scope>
    <source>
        <strain evidence="1 2">NPDC000087</strain>
    </source>
</reference>
<dbReference type="EMBL" id="JBIAZU010000001">
    <property type="protein sequence ID" value="MFF5288071.1"/>
    <property type="molecule type" value="Genomic_DNA"/>
</dbReference>
<dbReference type="SUPFAM" id="SSF52540">
    <property type="entry name" value="P-loop containing nucleoside triphosphate hydrolases"/>
    <property type="match status" value="1"/>
</dbReference>
<proteinExistence type="predicted"/>
<sequence>MTASDPKLYIVTGLPYSGKSTLARELVGRFGFGYASVDAEITAGGHDVTVMDQRDWDAVYTSAFDRLESLLRSGRTTVFDGGSLKRHERDSLRAVATTCGATPVLIYVDASPEEVRSRRRRNALTRERAHLADETMTTALAMFEEPAAAEHPVRYHATCDLDRWIETTIAE</sequence>
<accession>A0ABW6W453</accession>
<comment type="caution">
    <text evidence="1">The sequence shown here is derived from an EMBL/GenBank/DDBJ whole genome shotgun (WGS) entry which is preliminary data.</text>
</comment>
<dbReference type="Gene3D" id="3.40.50.300">
    <property type="entry name" value="P-loop containing nucleotide triphosphate hydrolases"/>
    <property type="match status" value="1"/>
</dbReference>
<dbReference type="InterPro" id="IPR027417">
    <property type="entry name" value="P-loop_NTPase"/>
</dbReference>
<gene>
    <name evidence="1" type="ORF">ACFY35_01440</name>
</gene>
<evidence type="ECO:0000313" key="2">
    <source>
        <dbReference type="Proteomes" id="UP001602245"/>
    </source>
</evidence>
<protein>
    <submittedName>
        <fullName evidence="1">AAA family ATPase</fullName>
    </submittedName>
</protein>
<name>A0ABW6W453_9ACTN</name>
<dbReference type="Pfam" id="PF13671">
    <property type="entry name" value="AAA_33"/>
    <property type="match status" value="1"/>
</dbReference>
<organism evidence="1 2">
    <name type="scientific">Paractinoplanes globisporus</name>
    <dbReference type="NCBI Taxonomy" id="113565"/>
    <lineage>
        <taxon>Bacteria</taxon>
        <taxon>Bacillati</taxon>
        <taxon>Actinomycetota</taxon>
        <taxon>Actinomycetes</taxon>
        <taxon>Micromonosporales</taxon>
        <taxon>Micromonosporaceae</taxon>
        <taxon>Paractinoplanes</taxon>
    </lineage>
</organism>
<evidence type="ECO:0000313" key="1">
    <source>
        <dbReference type="EMBL" id="MFF5288071.1"/>
    </source>
</evidence>
<dbReference type="RefSeq" id="WP_157297272.1">
    <property type="nucleotide sequence ID" value="NZ_JBIAZU010000001.1"/>
</dbReference>